<dbReference type="EMBL" id="QMAP01000002">
    <property type="protein sequence ID" value="RXI49868.1"/>
    <property type="molecule type" value="Genomic_DNA"/>
</dbReference>
<keyword evidence="1" id="KW-1133">Transmembrane helix</keyword>
<organism evidence="3 4">
    <name type="scientific">Clostridium tetani</name>
    <dbReference type="NCBI Taxonomy" id="1513"/>
    <lineage>
        <taxon>Bacteria</taxon>
        <taxon>Bacillati</taxon>
        <taxon>Bacillota</taxon>
        <taxon>Clostridia</taxon>
        <taxon>Eubacteriales</taxon>
        <taxon>Clostridiaceae</taxon>
        <taxon>Clostridium</taxon>
    </lineage>
</organism>
<evidence type="ECO:0000313" key="2">
    <source>
        <dbReference type="EMBL" id="BDR81507.1"/>
    </source>
</evidence>
<feature type="transmembrane region" description="Helical" evidence="1">
    <location>
        <begin position="17"/>
        <end position="34"/>
    </location>
</feature>
<feature type="transmembrane region" description="Helical" evidence="1">
    <location>
        <begin position="54"/>
        <end position="74"/>
    </location>
</feature>
<reference evidence="3 4" key="1">
    <citation type="submission" date="2018-06" db="EMBL/GenBank/DDBJ databases">
        <title>Genome conservation of Clostridium tetani.</title>
        <authorList>
            <person name="Bruggemann H."/>
            <person name="Popoff M.R."/>
        </authorList>
    </citation>
    <scope>NUCLEOTIDE SEQUENCE [LARGE SCALE GENOMIC DNA]</scope>
    <source>
        <strain evidence="3 4">2017.061</strain>
    </source>
</reference>
<protein>
    <submittedName>
        <fullName evidence="2">ABC transporter permease</fullName>
    </submittedName>
</protein>
<proteinExistence type="predicted"/>
<keyword evidence="1" id="KW-0472">Membrane</keyword>
<feature type="transmembrane region" description="Helical" evidence="1">
    <location>
        <begin position="166"/>
        <end position="183"/>
    </location>
</feature>
<dbReference type="EMBL" id="AP026818">
    <property type="protein sequence ID" value="BDR81507.1"/>
    <property type="molecule type" value="Genomic_DNA"/>
</dbReference>
<feature type="transmembrane region" description="Helical" evidence="1">
    <location>
        <begin position="139"/>
        <end position="159"/>
    </location>
</feature>
<dbReference type="Proteomes" id="UP000290921">
    <property type="component" value="Unassembled WGS sequence"/>
</dbReference>
<name>A0A4Q0VEC2_CLOTA</name>
<feature type="transmembrane region" description="Helical" evidence="1">
    <location>
        <begin position="218"/>
        <end position="237"/>
    </location>
</feature>
<evidence type="ECO:0000256" key="1">
    <source>
        <dbReference type="SAM" id="Phobius"/>
    </source>
</evidence>
<sequence>MYNVLYSEFLKLKKSPIFLLLIIGAIAEPLLMFFGELFRGDIVEWERYMGNIQAMTFLIVGLLLFTLIASYIYAREFTEKVVYTAYSYPASKTKIFICKLITVISCITFVYVLQFITILITGSIIDHEPLAMDFLILNIKIYCYSLLFQFAIVPLAIFIASISKNLIVPMGYSVIGTIITIFISGLKEYSTYFPLYYPAMPVLSVVKKEMKVAIHSHSIVIAIMFFIITSLLCIIYYERHDIC</sequence>
<dbReference type="Proteomes" id="UP001321763">
    <property type="component" value="Chromosome"/>
</dbReference>
<gene>
    <name evidence="3" type="ORF">DP130_02465</name>
    <name evidence="2" type="ORF">K234311028_17530</name>
</gene>
<accession>A0A4Q0VEC2</accession>
<keyword evidence="1" id="KW-0812">Transmembrane</keyword>
<dbReference type="Pfam" id="PF12730">
    <property type="entry name" value="ABC2_membrane_4"/>
    <property type="match status" value="1"/>
</dbReference>
<evidence type="ECO:0000313" key="4">
    <source>
        <dbReference type="Proteomes" id="UP000290921"/>
    </source>
</evidence>
<feature type="transmembrane region" description="Helical" evidence="1">
    <location>
        <begin position="95"/>
        <end position="119"/>
    </location>
</feature>
<dbReference type="RefSeq" id="WP_129029798.1">
    <property type="nucleotide sequence ID" value="NZ_AP026804.1"/>
</dbReference>
<evidence type="ECO:0000313" key="5">
    <source>
        <dbReference type="Proteomes" id="UP001321763"/>
    </source>
</evidence>
<dbReference type="AlphaFoldDB" id="A0A4Q0VEC2"/>
<reference evidence="2 5" key="2">
    <citation type="submission" date="2022-09" db="EMBL/GenBank/DDBJ databases">
        <title>complete genome sequences of Clostridium tetani str. KHSU-234311-028 isolated from soil.</title>
        <authorList>
            <person name="Sekizuka T."/>
            <person name="Shitada C."/>
            <person name="Takahashi M."/>
            <person name="Kuroda M."/>
        </authorList>
    </citation>
    <scope>NUCLEOTIDE SEQUENCE [LARGE SCALE GENOMIC DNA]</scope>
    <source>
        <strain evidence="2 5">KHSU-234311-028</strain>
    </source>
</reference>
<evidence type="ECO:0000313" key="3">
    <source>
        <dbReference type="EMBL" id="RXI49868.1"/>
    </source>
</evidence>